<keyword evidence="1" id="KW-0732">Signal</keyword>
<protein>
    <recommendedName>
        <fullName evidence="3">Lipoprotein</fullName>
    </recommendedName>
</protein>
<dbReference type="RefSeq" id="WP_044499003.1">
    <property type="nucleotide sequence ID" value="NZ_LK391969.1"/>
</dbReference>
<dbReference type="AlphaFoldDB" id="A0A078MHP8"/>
<evidence type="ECO:0000313" key="2">
    <source>
        <dbReference type="EMBL" id="CEA04171.1"/>
    </source>
</evidence>
<name>A0A078MHP8_9PSED</name>
<accession>A0A078MHP8</accession>
<evidence type="ECO:0000256" key="1">
    <source>
        <dbReference type="SAM" id="SignalP"/>
    </source>
</evidence>
<feature type="signal peptide" evidence="1">
    <location>
        <begin position="1"/>
        <end position="28"/>
    </location>
</feature>
<proteinExistence type="predicted"/>
<dbReference type="EMBL" id="LM997413">
    <property type="protein sequence ID" value="CEA04171.1"/>
    <property type="molecule type" value="Genomic_DNA"/>
</dbReference>
<organism evidence="2">
    <name type="scientific">Pseudomonas saudimassiliensis</name>
    <dbReference type="NCBI Taxonomy" id="1461581"/>
    <lineage>
        <taxon>Bacteria</taxon>
        <taxon>Pseudomonadati</taxon>
        <taxon>Pseudomonadota</taxon>
        <taxon>Gammaproteobacteria</taxon>
        <taxon>Pseudomonadales</taxon>
        <taxon>Pseudomonadaceae</taxon>
        <taxon>Pseudomonas</taxon>
    </lineage>
</organism>
<dbReference type="PROSITE" id="PS51257">
    <property type="entry name" value="PROKAR_LIPOPROTEIN"/>
    <property type="match status" value="1"/>
</dbReference>
<dbReference type="PATRIC" id="fig|1461581.3.peg.1366"/>
<dbReference type="EMBL" id="LK391969">
    <property type="protein sequence ID" value="CEF26457.1"/>
    <property type="molecule type" value="Genomic_DNA"/>
</dbReference>
<reference evidence="2" key="1">
    <citation type="submission" date="2014-07" db="EMBL/GenBank/DDBJ databases">
        <authorList>
            <person name="Urmite Genomes Urmite Genomes"/>
        </authorList>
    </citation>
    <scope>NUCLEOTIDE SEQUENCE</scope>
    <source>
        <strain evidence="2">12M76_air</strain>
    </source>
</reference>
<feature type="chain" id="PRO_5007377963" description="Lipoprotein" evidence="1">
    <location>
        <begin position="29"/>
        <end position="452"/>
    </location>
</feature>
<sequence length="452" mass="48132">MRFALRAVALPLAGFAILLSGCNEPHQAAAPAAAVVTTMPATLTGELTSQSAVNLNDGSRTQSFALQLQADTFYRVTSSGALQQPLLLLLTEDNRPVGGPRAEKLYIQPEQDGVYRLAVSGNNAKDFGPFQLEVNTAETTNEGELQPGADILGRLQADGNRAGNRYTLKIADRGLYEVLLRSDEFDTVLKLRGKGINLNDDDGAGNTDSRLFTSLEAGDYQLSAEGIEGGEEGVYNLIVTQREMPEGIDLSEGARLEVGKEYTGLLAGSAQTYRLVVEESGLLELSMRSQDMDSMLELHGPGVAVRDDDSGGDHDALISAVVEPGTYRVKASQLNNQEGVFTLRGDITAVAVLGDGIAPTETRIGRLAAGEPHISRLRIAEAGLYRVTLRSSEFDAMLQLQGQGLNEEDDDSAGGSNAMLELYLEAGEYELVNGSYGDEGQGGFVLSVSAPL</sequence>
<evidence type="ECO:0008006" key="3">
    <source>
        <dbReference type="Google" id="ProtNLM"/>
    </source>
</evidence>
<dbReference type="OrthoDB" id="8893233at2"/>
<gene>
    <name evidence="2" type="ORF">BN1049_01388</name>
</gene>